<gene>
    <name evidence="1" type="ORF">IPP15_02935</name>
</gene>
<proteinExistence type="predicted"/>
<dbReference type="NCBIfam" id="TIGR04183">
    <property type="entry name" value="Por_Secre_tail"/>
    <property type="match status" value="1"/>
</dbReference>
<accession>A0A9D7XRJ3</accession>
<evidence type="ECO:0000313" key="2">
    <source>
        <dbReference type="Proteomes" id="UP000808337"/>
    </source>
</evidence>
<reference evidence="1 2" key="1">
    <citation type="submission" date="2020-10" db="EMBL/GenBank/DDBJ databases">
        <title>Connecting structure to function with the recovery of over 1000 high-quality activated sludge metagenome-assembled genomes encoding full-length rRNA genes using long-read sequencing.</title>
        <authorList>
            <person name="Singleton C.M."/>
            <person name="Petriglieri F."/>
            <person name="Kristensen J.M."/>
            <person name="Kirkegaard R.H."/>
            <person name="Michaelsen T.Y."/>
            <person name="Andersen M.H."/>
            <person name="Karst S.M."/>
            <person name="Dueholm M.S."/>
            <person name="Nielsen P.H."/>
            <person name="Albertsen M."/>
        </authorList>
    </citation>
    <scope>NUCLEOTIDE SEQUENCE [LARGE SCALE GENOMIC DNA]</scope>
    <source>
        <strain evidence="1">Ribe_18-Q3-R11-54_MAXAC.273</strain>
    </source>
</reference>
<dbReference type="AlphaFoldDB" id="A0A9D7XRJ3"/>
<sequence length="1117" mass="122862">MKKAPDLISCKRVYSFFSAIVCLFMLLAPQDSIIAQSYFTAERSYVLKLGTTKPLSESILIGATDQEKLEKQEANKPKVIPNFAGRRRLDFHSPGALPLGPDPLFMKSNTRLSENEILPSLNFEGMNESNSGSQPPDVNGDVGKDFYVEIVNATFFRVFDKTGHPVSNQISANTIWSQVQQSSAGDPILLYDQEVDRWFLTEFPSSNRILIGISHTGDPRSSWDVYTFQTQRFPDFPKYAIWNDSYFMTDNESGSNAPLYAINRHDLLSGLDTVRFQRLTVPKINGVSFEVGQPVDWDGFRAPPENSPGIVVKLNDDDWGKTDHDQIVVYKMNIDWTNASNSHVDVLSIPTAPFDTDGCLNQNTGGFSCVPQPNGQGIDGAEWIITNKAMYRNFGDHESIVLSFMVDVTGGDVAGIRWMEFRKLVDKEWTLYQEGTVGSDDGLHRFMSSIGMDGQGNIGLAYSISGPDKFPSLRYTGRYSSDPLGQMSFKEYEFASGSGSVNTDRFGDYAAMSVDPADDHTFWFSGEYVLANGNWATRIVAFDPGRDSIDIFPTTLRTPENRPELTTNEPLTVCVLNRGLLTIDSFMLAYKFEGGPWIEEPVVIDSFPPDSTYCHTFMTGLDFNAPGNYTISVATKLDLDQNHKNDTISFLINKPAYKDIALEYVVPNTETVLCSSESANTILFRNVGADTITSALLQVFLEDVPIDTVEWTGNLAFGEQSSFLFNIEGMLEGLNHIRITLLEINDTLDQIPSNNEIEWTLNAQPNGQQITINLVTDNFPQETTWELVDDQQHVLATGGPYSEQQHSYSSMLCVDPEMCYTFTVRDAFGDGMSAQGIQGSYQIINQDGGLIASILKPNFGIKESNTFCITAKCLLALEVGVGPTSTPEIADGFVIGNVSNGLGTIMYSLTGGAPFQLSGTFLNISPGTFTMLAVDGAGCRDTVEFIVPACTLETMISAVPATGGDVGEIHISTVGGIGHVLVSLNGGAFVTDTIFKMLEPGSYVVVTRDSIGCERTDSVMVSTMVSTNNISQHYFIQISPNPGSDLFQINGLFGSKTLFINYDVFSSAGEPLFNGSVVKYNEQYKGELSLRAFPPGVYYVAFNTGEDVTVRRIVKLQ</sequence>
<comment type="caution">
    <text evidence="1">The sequence shown here is derived from an EMBL/GenBank/DDBJ whole genome shotgun (WGS) entry which is preliminary data.</text>
</comment>
<name>A0A9D7XRJ3_9BACT</name>
<dbReference type="EMBL" id="JADKGY010000001">
    <property type="protein sequence ID" value="MBK9981373.1"/>
    <property type="molecule type" value="Genomic_DNA"/>
</dbReference>
<dbReference type="InterPro" id="IPR026444">
    <property type="entry name" value="Secre_tail"/>
</dbReference>
<dbReference type="Proteomes" id="UP000808337">
    <property type="component" value="Unassembled WGS sequence"/>
</dbReference>
<protein>
    <submittedName>
        <fullName evidence="1">T9SS type A sorting domain-containing protein</fullName>
    </submittedName>
</protein>
<organism evidence="1 2">
    <name type="scientific">Candidatus Opimibacter skivensis</name>
    <dbReference type="NCBI Taxonomy" id="2982028"/>
    <lineage>
        <taxon>Bacteria</taxon>
        <taxon>Pseudomonadati</taxon>
        <taxon>Bacteroidota</taxon>
        <taxon>Saprospiria</taxon>
        <taxon>Saprospirales</taxon>
        <taxon>Saprospiraceae</taxon>
        <taxon>Candidatus Opimibacter</taxon>
    </lineage>
</organism>
<evidence type="ECO:0000313" key="1">
    <source>
        <dbReference type="EMBL" id="MBK9981373.1"/>
    </source>
</evidence>